<evidence type="ECO:0000256" key="7">
    <source>
        <dbReference type="ARBA" id="ARBA00035243"/>
    </source>
</evidence>
<evidence type="ECO:0000256" key="8">
    <source>
        <dbReference type="HAMAP-Rule" id="MF_01325"/>
    </source>
</evidence>
<proteinExistence type="inferred from homology"/>
<dbReference type="InterPro" id="IPR000597">
    <property type="entry name" value="Ribosomal_uL3"/>
</dbReference>
<evidence type="ECO:0000256" key="2">
    <source>
        <dbReference type="ARBA" id="ARBA00022481"/>
    </source>
</evidence>
<dbReference type="InterPro" id="IPR009000">
    <property type="entry name" value="Transl_B-barrel_sf"/>
</dbReference>
<evidence type="ECO:0000313" key="12">
    <source>
        <dbReference type="Proteomes" id="UP000298566"/>
    </source>
</evidence>
<dbReference type="EMBL" id="CP033004">
    <property type="protein sequence ID" value="QCI23480.1"/>
    <property type="molecule type" value="Genomic_DNA"/>
</dbReference>
<dbReference type="GO" id="GO:0006412">
    <property type="term" value="P:translation"/>
    <property type="evidence" value="ECO:0007669"/>
    <property type="project" value="UniProtKB-UniRule"/>
</dbReference>
<keyword evidence="2 8" id="KW-0488">Methylation</keyword>
<dbReference type="Pfam" id="PF00297">
    <property type="entry name" value="Ribosomal_L3"/>
    <property type="match status" value="1"/>
</dbReference>
<feature type="modified residue" description="N5-methylglutamine" evidence="8">
    <location>
        <position position="151"/>
    </location>
</feature>
<dbReference type="InterPro" id="IPR019926">
    <property type="entry name" value="Ribosomal_uL3_CS"/>
</dbReference>
<comment type="PTM">
    <text evidence="8">Methylated by PrmB.</text>
</comment>
<dbReference type="FunFam" id="2.40.30.10:FF:000004">
    <property type="entry name" value="50S ribosomal protein L3"/>
    <property type="match status" value="1"/>
</dbReference>
<sequence>MIGLIGKKIGMTRIFTEDGVSISVTVIEIQENRIIQIKNVGTDGYNAIQVTTGTKNNNKLIKSEIGHFLRSGAKVGRGLWEFRITKNTSNFKIGQALDLNLFSNLSKVDVVGKSKGKGFCGTVKRWHFCTQDASHGNSLSHRAPGSIGQNQTPGRVFKGKKMAGHLGNHRVTVQNLDIVRVDLNRNLLLVKGSVPGYQGSDLIVKPAVKSKGVKYSGIST</sequence>
<dbReference type="PROSITE" id="PS00474">
    <property type="entry name" value="RIBOSOMAL_L3"/>
    <property type="match status" value="1"/>
</dbReference>
<evidence type="ECO:0000256" key="6">
    <source>
        <dbReference type="ARBA" id="ARBA00023274"/>
    </source>
</evidence>
<comment type="similarity">
    <text evidence="1 8 9">Belongs to the universal ribosomal protein uL3 family.</text>
</comment>
<dbReference type="AlphaFoldDB" id="A0A4D6YCV4"/>
<evidence type="ECO:0000313" key="11">
    <source>
        <dbReference type="EMBL" id="QCI23480.1"/>
    </source>
</evidence>
<keyword evidence="3 8" id="KW-0699">rRNA-binding</keyword>
<protein>
    <recommendedName>
        <fullName evidence="7 8">Large ribosomal subunit protein uL3</fullName>
    </recommendedName>
</protein>
<gene>
    <name evidence="8" type="primary">rplC</name>
    <name evidence="11" type="ORF">D9V73_02450</name>
</gene>
<evidence type="ECO:0000256" key="10">
    <source>
        <dbReference type="RuleBase" id="RU003906"/>
    </source>
</evidence>
<evidence type="ECO:0000256" key="1">
    <source>
        <dbReference type="ARBA" id="ARBA00006540"/>
    </source>
</evidence>
<dbReference type="SUPFAM" id="SSF50447">
    <property type="entry name" value="Translation proteins"/>
    <property type="match status" value="1"/>
</dbReference>
<dbReference type="NCBIfam" id="TIGR03625">
    <property type="entry name" value="L3_bact"/>
    <property type="match status" value="1"/>
</dbReference>
<dbReference type="GO" id="GO:0022625">
    <property type="term" value="C:cytosolic large ribosomal subunit"/>
    <property type="evidence" value="ECO:0007669"/>
    <property type="project" value="TreeGrafter"/>
</dbReference>
<organism evidence="11 12">
    <name type="scientific">Buchnera aphidicola subsp. Melaphis rhois</name>
    <dbReference type="NCBI Taxonomy" id="118103"/>
    <lineage>
        <taxon>Bacteria</taxon>
        <taxon>Pseudomonadati</taxon>
        <taxon>Pseudomonadota</taxon>
        <taxon>Gammaproteobacteria</taxon>
        <taxon>Enterobacterales</taxon>
        <taxon>Erwiniaceae</taxon>
        <taxon>Buchnera</taxon>
    </lineage>
</organism>
<dbReference type="OrthoDB" id="9806135at2"/>
<keyword evidence="5 8" id="KW-0689">Ribosomal protein</keyword>
<dbReference type="FunFam" id="3.30.160.810:FF:000001">
    <property type="entry name" value="50S ribosomal protein L3"/>
    <property type="match status" value="1"/>
</dbReference>
<evidence type="ECO:0000256" key="5">
    <source>
        <dbReference type="ARBA" id="ARBA00022980"/>
    </source>
</evidence>
<comment type="subunit">
    <text evidence="8 10">Part of the 50S ribosomal subunit. Forms a cluster with proteins L14 and L19.</text>
</comment>
<reference evidence="11 12" key="1">
    <citation type="submission" date="2018-10" db="EMBL/GenBank/DDBJ databases">
        <title>Comparative functional genomics of the obligate endosymbiont Buchnera aphidicola.</title>
        <authorList>
            <person name="Chong R.A."/>
        </authorList>
    </citation>
    <scope>NUCLEOTIDE SEQUENCE [LARGE SCALE GENOMIC DNA]</scope>
    <source>
        <strain evidence="11 12">Mrh</strain>
    </source>
</reference>
<dbReference type="GO" id="GO:0019843">
    <property type="term" value="F:rRNA binding"/>
    <property type="evidence" value="ECO:0007669"/>
    <property type="project" value="UniProtKB-UniRule"/>
</dbReference>
<keyword evidence="4 8" id="KW-0694">RNA-binding</keyword>
<dbReference type="InterPro" id="IPR019927">
    <property type="entry name" value="Ribosomal_uL3_bac/org-type"/>
</dbReference>
<dbReference type="Gene3D" id="2.40.30.10">
    <property type="entry name" value="Translation factors"/>
    <property type="match status" value="1"/>
</dbReference>
<dbReference type="HAMAP" id="MF_01325_B">
    <property type="entry name" value="Ribosomal_uL3_B"/>
    <property type="match status" value="1"/>
</dbReference>
<evidence type="ECO:0000256" key="4">
    <source>
        <dbReference type="ARBA" id="ARBA00022884"/>
    </source>
</evidence>
<evidence type="ECO:0000256" key="9">
    <source>
        <dbReference type="RuleBase" id="RU003905"/>
    </source>
</evidence>
<accession>A0A4D6YCV4</accession>
<keyword evidence="6 8" id="KW-0687">Ribonucleoprotein</keyword>
<dbReference type="RefSeq" id="WP_158336692.1">
    <property type="nucleotide sequence ID" value="NZ_CP033004.1"/>
</dbReference>
<name>A0A4D6YCV4_BUCMH</name>
<dbReference type="GO" id="GO:0003735">
    <property type="term" value="F:structural constituent of ribosome"/>
    <property type="evidence" value="ECO:0007669"/>
    <property type="project" value="UniProtKB-UniRule"/>
</dbReference>
<dbReference type="PANTHER" id="PTHR11229">
    <property type="entry name" value="50S RIBOSOMAL PROTEIN L3"/>
    <property type="match status" value="1"/>
</dbReference>
<comment type="function">
    <text evidence="8 10">One of the primary rRNA binding proteins, it binds directly near the 3'-end of the 23S rRNA, where it nucleates assembly of the 50S subunit.</text>
</comment>
<dbReference type="Proteomes" id="UP000298566">
    <property type="component" value="Chromosome"/>
</dbReference>
<dbReference type="PANTHER" id="PTHR11229:SF16">
    <property type="entry name" value="LARGE RIBOSOMAL SUBUNIT PROTEIN UL3C"/>
    <property type="match status" value="1"/>
</dbReference>
<evidence type="ECO:0000256" key="3">
    <source>
        <dbReference type="ARBA" id="ARBA00022730"/>
    </source>
</evidence>
<dbReference type="Gene3D" id="3.30.160.810">
    <property type="match status" value="1"/>
</dbReference>